<evidence type="ECO:0000313" key="3">
    <source>
        <dbReference type="Proteomes" id="UP000326169"/>
    </source>
</evidence>
<feature type="region of interest" description="Disordered" evidence="1">
    <location>
        <begin position="93"/>
        <end position="115"/>
    </location>
</feature>
<accession>A0A5M3T5R1</accession>
<name>A0A5M3T5R1_LIMPL</name>
<dbReference type="RefSeq" id="WP_152088599.1">
    <property type="nucleotide sequence ID" value="NZ_BIMW01000122.1"/>
</dbReference>
<reference evidence="2 3" key="1">
    <citation type="journal article" date="2019" name="J Genomics">
        <title>The Draft Genome of a Hydrogen-producing Cyanobacterium, Arthrospira platensis NIES-46.</title>
        <authorList>
            <person name="Suzuki S."/>
            <person name="Yamaguchi H."/>
            <person name="Kawachi M."/>
        </authorList>
    </citation>
    <scope>NUCLEOTIDE SEQUENCE [LARGE SCALE GENOMIC DNA]</scope>
    <source>
        <strain evidence="2 3">NIES-46</strain>
    </source>
</reference>
<dbReference type="Proteomes" id="UP000326169">
    <property type="component" value="Unassembled WGS sequence"/>
</dbReference>
<feature type="compositionally biased region" description="Low complexity" evidence="1">
    <location>
        <begin position="95"/>
        <end position="106"/>
    </location>
</feature>
<proteinExistence type="predicted"/>
<comment type="caution">
    <text evidence="2">The sequence shown here is derived from an EMBL/GenBank/DDBJ whole genome shotgun (WGS) entry which is preliminary data.</text>
</comment>
<evidence type="ECO:0000256" key="1">
    <source>
        <dbReference type="SAM" id="MobiDB-lite"/>
    </source>
</evidence>
<sequence length="1071" mass="118235">MVRDYSGLKQWSIDAAGTAGVDVQTRLRGNHLHILCEALPSPRETVVVSQFKMALDRTPLESLLPRDAPKIYKIFVSGRETGAKRPEWTVKLDYPTTGTETPTRTPNGSTEDESQGVGLRKWLGGLADRTFIGDRPSSSTTTSEAPRVIITPVSETTTAETDPPPTDLATPPDSPVEPALVATPENLARRGNPDAIASILSEILGGLGVSVKVSIRNYKGDKSTPTPSKRRRLWVLCESAYSPDPSLLAEPIASRLRELQLQEFRDACILLRVEGETQADWMLRIDLTPPDRILKDWARWGDSEAIAILLNQKLADLGIGLRATLKESTLHLFCHQLGDTKDRRRPSPPKETVVTACREILNAIAPQGIRAATIYGVEISPTGKEAQKPTWIDWLNLPAFEHPDLQTPTETLATLGDIDAIKFQIERLINPNLETKLATGGTKVLALRKGKLIHVMTEAPTCPSQSRVALPIARFLQAQGIEGVEGVRIYGRRAGQKYPLWRYGISLKPTEIDQPLTASEDFITSELTATGAGEQMGQLVFSPGINVDGADSDLPSSQVLSGLHYLSETISQFLMASHLFVSQNSPDIVVEKTSQRYQKRALAVACGILGFLMVWQSDRLVGNLLDSIAMTAISAEISEAETEEGTPTGPSLSAAPPTGWLSALQALGSGEEDGVFNNSGFTSRPSQAIAAVCDVDDTQCRLSQFVYPTFRSSQLDEQIVRYQQYIATHKRPPDILIIGSSRALRGIDPEVLSEALVAEGHPPLQVFNFGINGATVQIVDLIIRRILPPEQLPQLIILADGVRALNSGREDRTYQAISASEGYQQISQGTFQIVPPDVLEAPPNLQETLLALTETALEGRWDQQQFQQAIQEQISQVSQAYKQRDRFKAVLQSIANGRAFATPPTPSEQQELAEADTEEEARFLPNGFLPLSVRFDPEIYYQNHARVSGYYDSDYQGFELQGIQTQSLKNIIAYTQSFRIPVVFVNMPLTDHYFDPVRSAYEEKFREHMERVAAETGLVFLDLGWRWPDNYDYFSDPSHLNRYGAIAVAEYLATQQVIPWPDNDIIANPKL</sequence>
<feature type="compositionally biased region" description="Low complexity" evidence="1">
    <location>
        <begin position="154"/>
        <end position="171"/>
    </location>
</feature>
<dbReference type="GeneID" id="301683910"/>
<feature type="region of interest" description="Disordered" evidence="1">
    <location>
        <begin position="130"/>
        <end position="177"/>
    </location>
</feature>
<evidence type="ECO:0008006" key="4">
    <source>
        <dbReference type="Google" id="ProtNLM"/>
    </source>
</evidence>
<keyword evidence="3" id="KW-1185">Reference proteome</keyword>
<gene>
    <name evidence="2" type="ORF">NIES46_31040</name>
</gene>
<organism evidence="2 3">
    <name type="scientific">Limnospira platensis NIES-46</name>
    <dbReference type="NCBI Taxonomy" id="1236695"/>
    <lineage>
        <taxon>Bacteria</taxon>
        <taxon>Bacillati</taxon>
        <taxon>Cyanobacteriota</taxon>
        <taxon>Cyanophyceae</taxon>
        <taxon>Oscillatoriophycideae</taxon>
        <taxon>Oscillatoriales</taxon>
        <taxon>Sirenicapillariaceae</taxon>
        <taxon>Limnospira</taxon>
    </lineage>
</organism>
<protein>
    <recommendedName>
        <fullName evidence="4">DUF1574 domain-containing protein</fullName>
    </recommendedName>
</protein>
<dbReference type="InterPro" id="IPR036514">
    <property type="entry name" value="SGNH_hydro_sf"/>
</dbReference>
<dbReference type="EMBL" id="BIMW01000122">
    <property type="protein sequence ID" value="GCE95043.1"/>
    <property type="molecule type" value="Genomic_DNA"/>
</dbReference>
<dbReference type="SUPFAM" id="SSF52266">
    <property type="entry name" value="SGNH hydrolase"/>
    <property type="match status" value="1"/>
</dbReference>
<dbReference type="Gene3D" id="3.40.50.1110">
    <property type="entry name" value="SGNH hydrolase"/>
    <property type="match status" value="1"/>
</dbReference>
<evidence type="ECO:0000313" key="2">
    <source>
        <dbReference type="EMBL" id="GCE95043.1"/>
    </source>
</evidence>